<dbReference type="GO" id="GO:0003677">
    <property type="term" value="F:DNA binding"/>
    <property type="evidence" value="ECO:0007669"/>
    <property type="project" value="InterPro"/>
</dbReference>
<feature type="domain" description="Transposase IS4-like" evidence="1">
    <location>
        <begin position="62"/>
        <end position="175"/>
    </location>
</feature>
<dbReference type="Pfam" id="PF01609">
    <property type="entry name" value="DDE_Tnp_1"/>
    <property type="match status" value="1"/>
</dbReference>
<dbReference type="GO" id="GO:0006313">
    <property type="term" value="P:DNA transposition"/>
    <property type="evidence" value="ECO:0007669"/>
    <property type="project" value="InterPro"/>
</dbReference>
<evidence type="ECO:0000313" key="2">
    <source>
        <dbReference type="EMBL" id="EQD26759.1"/>
    </source>
</evidence>
<dbReference type="AlphaFoldDB" id="T0ZD76"/>
<comment type="caution">
    <text evidence="2">The sequence shown here is derived from an EMBL/GenBank/DDBJ whole genome shotgun (WGS) entry which is preliminary data.</text>
</comment>
<sequence length="238" mass="27606">MNTDFSDGRIMNDLAIKRVAISVDEVMEDDSTEDQRKLAEKRIYVAVYNRERETLDLKDLDDRINIVKKRMSEITDQKELKKSLGKLKSLVKFSVNDTALNDKRIDILKKLAGRFLIVTNTELPDDEIVAAYKEQWQIERSFRTIKSFLEIRPVYHRKSERIRAYVFVCVLSLLLSRMMEKLSGRTINSIRKDLSYLDVVPVTVEKREMYISSGSSEASDILKSFGLPHPDIRESAHT</sequence>
<gene>
    <name evidence="2" type="ORF">B1A_21779</name>
</gene>
<dbReference type="PANTHER" id="PTHR34614">
    <property type="match status" value="1"/>
</dbReference>
<dbReference type="PANTHER" id="PTHR34614:SF2">
    <property type="entry name" value="TRANSPOSASE IS4-LIKE DOMAIN-CONTAINING PROTEIN"/>
    <property type="match status" value="1"/>
</dbReference>
<dbReference type="InterPro" id="IPR047654">
    <property type="entry name" value="IS1634_transpos"/>
</dbReference>
<protein>
    <submittedName>
        <fullName evidence="2">Transposase IS4 family protein</fullName>
    </submittedName>
</protein>
<accession>T0ZD76</accession>
<dbReference type="InterPro" id="IPR002559">
    <property type="entry name" value="Transposase_11"/>
</dbReference>
<name>T0ZD76_9ZZZZ</name>
<proteinExistence type="predicted"/>
<dbReference type="EMBL" id="AUZX01016097">
    <property type="protein sequence ID" value="EQD26759.1"/>
    <property type="molecule type" value="Genomic_DNA"/>
</dbReference>
<dbReference type="SUPFAM" id="SSF53098">
    <property type="entry name" value="Ribonuclease H-like"/>
    <property type="match status" value="1"/>
</dbReference>
<dbReference type="GO" id="GO:0004803">
    <property type="term" value="F:transposase activity"/>
    <property type="evidence" value="ECO:0007669"/>
    <property type="project" value="InterPro"/>
</dbReference>
<dbReference type="NCBIfam" id="NF033559">
    <property type="entry name" value="transpos_IS1634"/>
    <property type="match status" value="1"/>
</dbReference>
<reference evidence="2" key="2">
    <citation type="journal article" date="2014" name="ISME J.">
        <title>Microbial stratification in low pH oxic and suboxic macroscopic growths along an acid mine drainage.</title>
        <authorList>
            <person name="Mendez-Garcia C."/>
            <person name="Mesa V."/>
            <person name="Sprenger R.R."/>
            <person name="Richter M."/>
            <person name="Diez M.S."/>
            <person name="Solano J."/>
            <person name="Bargiela R."/>
            <person name="Golyshina O.V."/>
            <person name="Manteca A."/>
            <person name="Ramos J.L."/>
            <person name="Gallego J.R."/>
            <person name="Llorente I."/>
            <person name="Martins Dos Santos V.A."/>
            <person name="Jensen O.N."/>
            <person name="Pelaez A.I."/>
            <person name="Sanchez J."/>
            <person name="Ferrer M."/>
        </authorList>
    </citation>
    <scope>NUCLEOTIDE SEQUENCE</scope>
</reference>
<evidence type="ECO:0000259" key="1">
    <source>
        <dbReference type="Pfam" id="PF01609"/>
    </source>
</evidence>
<dbReference type="InterPro" id="IPR012337">
    <property type="entry name" value="RNaseH-like_sf"/>
</dbReference>
<reference evidence="2" key="1">
    <citation type="submission" date="2013-08" db="EMBL/GenBank/DDBJ databases">
        <authorList>
            <person name="Mendez C."/>
            <person name="Richter M."/>
            <person name="Ferrer M."/>
            <person name="Sanchez J."/>
        </authorList>
    </citation>
    <scope>NUCLEOTIDE SEQUENCE</scope>
</reference>
<organism evidence="2">
    <name type="scientific">mine drainage metagenome</name>
    <dbReference type="NCBI Taxonomy" id="410659"/>
    <lineage>
        <taxon>unclassified sequences</taxon>
        <taxon>metagenomes</taxon>
        <taxon>ecological metagenomes</taxon>
    </lineage>
</organism>